<proteinExistence type="predicted"/>
<dbReference type="Proteomes" id="UP000242450">
    <property type="component" value="Chromosome 28"/>
</dbReference>
<dbReference type="InterPro" id="IPR018488">
    <property type="entry name" value="cNMP-bd_CS"/>
</dbReference>
<accession>A0A212C5Y5</accession>
<sequence length="100" mass="11265">MIVREVTILMPFFQFALLLERLIQQGDEGNNFFVIDQGQMDVCVNSDWATSVGKQGALGKLLRSWSTWSSHFQGQDRCEVVGHRLKTTLEGSSRAACRES</sequence>
<keyword evidence="4" id="KW-1185">Reference proteome</keyword>
<dbReference type="PROSITE" id="PS00888">
    <property type="entry name" value="CNMP_BINDING_1"/>
    <property type="match status" value="1"/>
</dbReference>
<keyword evidence="1" id="KW-0732">Signal</keyword>
<evidence type="ECO:0000313" key="4">
    <source>
        <dbReference type="Proteomes" id="UP000242450"/>
    </source>
</evidence>
<feature type="domain" description="Cyclic nucleotide-binding" evidence="2">
    <location>
        <begin position="20"/>
        <end position="61"/>
    </location>
</feature>
<evidence type="ECO:0000256" key="1">
    <source>
        <dbReference type="SAM" id="SignalP"/>
    </source>
</evidence>
<name>A0A212C5Y5_CEREH</name>
<gene>
    <name evidence="3" type="ORF">Celaphus_00018726</name>
</gene>
<dbReference type="InterPro" id="IPR018490">
    <property type="entry name" value="cNMP-bd_dom_sf"/>
</dbReference>
<protein>
    <recommendedName>
        <fullName evidence="2">Cyclic nucleotide-binding domain-containing protein</fullName>
    </recommendedName>
</protein>
<feature type="signal peptide" evidence="1">
    <location>
        <begin position="1"/>
        <end position="18"/>
    </location>
</feature>
<dbReference type="InterPro" id="IPR000595">
    <property type="entry name" value="cNMP-bd_dom"/>
</dbReference>
<dbReference type="EMBL" id="MKHE01000028">
    <property type="protein sequence ID" value="OWK01375.1"/>
    <property type="molecule type" value="Genomic_DNA"/>
</dbReference>
<comment type="caution">
    <text evidence="3">The sequence shown here is derived from an EMBL/GenBank/DDBJ whole genome shotgun (WGS) entry which is preliminary data.</text>
</comment>
<evidence type="ECO:0000259" key="2">
    <source>
        <dbReference type="PROSITE" id="PS50042"/>
    </source>
</evidence>
<dbReference type="Gene3D" id="2.60.120.10">
    <property type="entry name" value="Jelly Rolls"/>
    <property type="match status" value="1"/>
</dbReference>
<reference evidence="3 4" key="1">
    <citation type="journal article" date="2018" name="Mol. Genet. Genomics">
        <title>The red deer Cervus elaphus genome CerEla1.0: sequencing, annotating, genes, and chromosomes.</title>
        <authorList>
            <person name="Bana N.A."/>
            <person name="Nyiri A."/>
            <person name="Nagy J."/>
            <person name="Frank K."/>
            <person name="Nagy T."/>
            <person name="Steger V."/>
            <person name="Schiller M."/>
            <person name="Lakatos P."/>
            <person name="Sugar L."/>
            <person name="Horn P."/>
            <person name="Barta E."/>
            <person name="Orosz L."/>
        </authorList>
    </citation>
    <scope>NUCLEOTIDE SEQUENCE [LARGE SCALE GENOMIC DNA]</scope>
    <source>
        <strain evidence="3">Hungarian</strain>
    </source>
</reference>
<dbReference type="PROSITE" id="PS50042">
    <property type="entry name" value="CNMP_BINDING_3"/>
    <property type="match status" value="1"/>
</dbReference>
<evidence type="ECO:0000313" key="3">
    <source>
        <dbReference type="EMBL" id="OWK01375.1"/>
    </source>
</evidence>
<dbReference type="InterPro" id="IPR014710">
    <property type="entry name" value="RmlC-like_jellyroll"/>
</dbReference>
<feature type="chain" id="PRO_5012510276" description="Cyclic nucleotide-binding domain-containing protein" evidence="1">
    <location>
        <begin position="19"/>
        <end position="100"/>
    </location>
</feature>
<dbReference type="PRINTS" id="PR00103">
    <property type="entry name" value="CAMPKINASE"/>
</dbReference>
<dbReference type="AlphaFoldDB" id="A0A212C5Y5"/>
<dbReference type="OrthoDB" id="417078at2759"/>
<dbReference type="SUPFAM" id="SSF51206">
    <property type="entry name" value="cAMP-binding domain-like"/>
    <property type="match status" value="1"/>
</dbReference>
<organism evidence="3 4">
    <name type="scientific">Cervus elaphus hippelaphus</name>
    <name type="common">European red deer</name>
    <dbReference type="NCBI Taxonomy" id="46360"/>
    <lineage>
        <taxon>Eukaryota</taxon>
        <taxon>Metazoa</taxon>
        <taxon>Chordata</taxon>
        <taxon>Craniata</taxon>
        <taxon>Vertebrata</taxon>
        <taxon>Euteleostomi</taxon>
        <taxon>Mammalia</taxon>
        <taxon>Eutheria</taxon>
        <taxon>Laurasiatheria</taxon>
        <taxon>Artiodactyla</taxon>
        <taxon>Ruminantia</taxon>
        <taxon>Pecora</taxon>
        <taxon>Cervidae</taxon>
        <taxon>Cervinae</taxon>
        <taxon>Cervus</taxon>
    </lineage>
</organism>